<evidence type="ECO:0000313" key="3">
    <source>
        <dbReference type="Proteomes" id="UP001302321"/>
    </source>
</evidence>
<organism evidence="2 3">
    <name type="scientific">Triangularia setosa</name>
    <dbReference type="NCBI Taxonomy" id="2587417"/>
    <lineage>
        <taxon>Eukaryota</taxon>
        <taxon>Fungi</taxon>
        <taxon>Dikarya</taxon>
        <taxon>Ascomycota</taxon>
        <taxon>Pezizomycotina</taxon>
        <taxon>Sordariomycetes</taxon>
        <taxon>Sordariomycetidae</taxon>
        <taxon>Sordariales</taxon>
        <taxon>Podosporaceae</taxon>
        <taxon>Triangularia</taxon>
    </lineage>
</organism>
<evidence type="ECO:0000313" key="2">
    <source>
        <dbReference type="EMBL" id="KAK4171165.1"/>
    </source>
</evidence>
<accession>A0AAN6VWV3</accession>
<evidence type="ECO:0000256" key="1">
    <source>
        <dbReference type="SAM" id="MobiDB-lite"/>
    </source>
</evidence>
<feature type="region of interest" description="Disordered" evidence="1">
    <location>
        <begin position="46"/>
        <end position="93"/>
    </location>
</feature>
<comment type="caution">
    <text evidence="2">The sequence shown here is derived from an EMBL/GenBank/DDBJ whole genome shotgun (WGS) entry which is preliminary data.</text>
</comment>
<reference evidence="2" key="1">
    <citation type="journal article" date="2023" name="Mol. Phylogenet. Evol.">
        <title>Genome-scale phylogeny and comparative genomics of the fungal order Sordariales.</title>
        <authorList>
            <person name="Hensen N."/>
            <person name="Bonometti L."/>
            <person name="Westerberg I."/>
            <person name="Brannstrom I.O."/>
            <person name="Guillou S."/>
            <person name="Cros-Aarteil S."/>
            <person name="Calhoun S."/>
            <person name="Haridas S."/>
            <person name="Kuo A."/>
            <person name="Mondo S."/>
            <person name="Pangilinan J."/>
            <person name="Riley R."/>
            <person name="LaButti K."/>
            <person name="Andreopoulos B."/>
            <person name="Lipzen A."/>
            <person name="Chen C."/>
            <person name="Yan M."/>
            <person name="Daum C."/>
            <person name="Ng V."/>
            <person name="Clum A."/>
            <person name="Steindorff A."/>
            <person name="Ohm R.A."/>
            <person name="Martin F."/>
            <person name="Silar P."/>
            <person name="Natvig D.O."/>
            <person name="Lalanne C."/>
            <person name="Gautier V."/>
            <person name="Ament-Velasquez S.L."/>
            <person name="Kruys A."/>
            <person name="Hutchinson M.I."/>
            <person name="Powell A.J."/>
            <person name="Barry K."/>
            <person name="Miller A.N."/>
            <person name="Grigoriev I.V."/>
            <person name="Debuchy R."/>
            <person name="Gladieux P."/>
            <person name="Hiltunen Thoren M."/>
            <person name="Johannesson H."/>
        </authorList>
    </citation>
    <scope>NUCLEOTIDE SEQUENCE</scope>
    <source>
        <strain evidence="2">CBS 892.96</strain>
    </source>
</reference>
<protein>
    <recommendedName>
        <fullName evidence="4">Gag protein</fullName>
    </recommendedName>
</protein>
<feature type="compositionally biased region" description="Polar residues" evidence="1">
    <location>
        <begin position="83"/>
        <end position="93"/>
    </location>
</feature>
<keyword evidence="3" id="KW-1185">Reference proteome</keyword>
<feature type="compositionally biased region" description="Polar residues" evidence="1">
    <location>
        <begin position="61"/>
        <end position="70"/>
    </location>
</feature>
<sequence>MNTNNNDKTTFLASSDDWEAWNLQFQAQAIAGGFWNQVQGVTPFLHEPTAPDAAHHKHKASSQSTITARGSTAPVAGEDDPSQHSQSDSITTADLTAEGFRTYQMDWTIYQAKDKKYIQQTERIERLKQWVLKTTSPHFQLTSCDPIEPITQWYSSLKAQAGVSDEEAQRTAREAYRLATKPLLRAPRDLIKWSESWEQAIATAQRKGVPEALHTNTWLEDFLDAVKPVLGHWVTSYKLSKALQLTLTYRTVANDFREE</sequence>
<dbReference type="AlphaFoldDB" id="A0AAN6VWV3"/>
<name>A0AAN6VWV3_9PEZI</name>
<evidence type="ECO:0008006" key="4">
    <source>
        <dbReference type="Google" id="ProtNLM"/>
    </source>
</evidence>
<dbReference type="Proteomes" id="UP001302321">
    <property type="component" value="Unassembled WGS sequence"/>
</dbReference>
<proteinExistence type="predicted"/>
<feature type="non-terminal residue" evidence="2">
    <location>
        <position position="259"/>
    </location>
</feature>
<gene>
    <name evidence="2" type="ORF">QBC36DRAFT_382769</name>
</gene>
<dbReference type="EMBL" id="MU866625">
    <property type="protein sequence ID" value="KAK4171165.1"/>
    <property type="molecule type" value="Genomic_DNA"/>
</dbReference>
<reference evidence="2" key="2">
    <citation type="submission" date="2023-05" db="EMBL/GenBank/DDBJ databases">
        <authorList>
            <consortium name="Lawrence Berkeley National Laboratory"/>
            <person name="Steindorff A."/>
            <person name="Hensen N."/>
            <person name="Bonometti L."/>
            <person name="Westerberg I."/>
            <person name="Brannstrom I.O."/>
            <person name="Guillou S."/>
            <person name="Cros-Aarteil S."/>
            <person name="Calhoun S."/>
            <person name="Haridas S."/>
            <person name="Kuo A."/>
            <person name="Mondo S."/>
            <person name="Pangilinan J."/>
            <person name="Riley R."/>
            <person name="Labutti K."/>
            <person name="Andreopoulos B."/>
            <person name="Lipzen A."/>
            <person name="Chen C."/>
            <person name="Yanf M."/>
            <person name="Daum C."/>
            <person name="Ng V."/>
            <person name="Clum A."/>
            <person name="Ohm R."/>
            <person name="Martin F."/>
            <person name="Silar P."/>
            <person name="Natvig D."/>
            <person name="Lalanne C."/>
            <person name="Gautier V."/>
            <person name="Ament-Velasquez S.L."/>
            <person name="Kruys A."/>
            <person name="Hutchinson M.I."/>
            <person name="Powell A.J."/>
            <person name="Barry K."/>
            <person name="Miller A.N."/>
            <person name="Grigoriev I.V."/>
            <person name="Debuchy R."/>
            <person name="Gladieux P."/>
            <person name="Thoren M.H."/>
            <person name="Johannesson H."/>
        </authorList>
    </citation>
    <scope>NUCLEOTIDE SEQUENCE</scope>
    <source>
        <strain evidence="2">CBS 892.96</strain>
    </source>
</reference>